<dbReference type="GO" id="GO:0005737">
    <property type="term" value="C:cytoplasm"/>
    <property type="evidence" value="ECO:0007669"/>
    <property type="project" value="TreeGrafter"/>
</dbReference>
<keyword evidence="5" id="KW-1185">Reference proteome</keyword>
<keyword evidence="2" id="KW-0645">Protease</keyword>
<dbReference type="PANTHER" id="PTHR11533:SF276">
    <property type="entry name" value="GLUTAMYL AMINOPEPTIDASE"/>
    <property type="match status" value="1"/>
</dbReference>
<dbReference type="GO" id="GO:0005615">
    <property type="term" value="C:extracellular space"/>
    <property type="evidence" value="ECO:0007669"/>
    <property type="project" value="TreeGrafter"/>
</dbReference>
<feature type="domain" description="ERAP1-like C-terminal" evidence="3">
    <location>
        <begin position="43"/>
        <end position="141"/>
    </location>
</feature>
<sequence>CSYLWDVPISYRTLDANNWKDSNTWLLRNQKNIQIPRGQGVDWIKVNNDYMGYYAVNYDEDVWNIFASMMQNDAQRSKFTPSDRANLIADAFKLAAAAQLNYSIPFEFAKSLRKETHAVPWEIGYYALENIRLLLASSPTSSAL</sequence>
<dbReference type="EMBL" id="OA895159">
    <property type="protein sequence ID" value="CAD7285283.1"/>
    <property type="molecule type" value="Genomic_DNA"/>
</dbReference>
<protein>
    <recommendedName>
        <fullName evidence="3">ERAP1-like C-terminal domain-containing protein</fullName>
    </recommendedName>
</protein>
<dbReference type="InterPro" id="IPR050344">
    <property type="entry name" value="Peptidase_M1_aminopeptidases"/>
</dbReference>
<dbReference type="Gene3D" id="2.60.40.1910">
    <property type="match status" value="1"/>
</dbReference>
<name>A0A7R9C3F3_9CRUS</name>
<feature type="non-terminal residue" evidence="4">
    <location>
        <position position="144"/>
    </location>
</feature>
<dbReference type="Pfam" id="PF11838">
    <property type="entry name" value="ERAP1_C"/>
    <property type="match status" value="1"/>
</dbReference>
<proteinExistence type="inferred from homology"/>
<evidence type="ECO:0000256" key="2">
    <source>
        <dbReference type="ARBA" id="ARBA00022438"/>
    </source>
</evidence>
<dbReference type="PANTHER" id="PTHR11533">
    <property type="entry name" value="PROTEASE M1 ZINC METALLOPROTEASE"/>
    <property type="match status" value="1"/>
</dbReference>
<dbReference type="OrthoDB" id="510539at2759"/>
<dbReference type="GO" id="GO:0070006">
    <property type="term" value="F:metalloaminopeptidase activity"/>
    <property type="evidence" value="ECO:0007669"/>
    <property type="project" value="TreeGrafter"/>
</dbReference>
<reference evidence="4" key="1">
    <citation type="submission" date="2020-11" db="EMBL/GenBank/DDBJ databases">
        <authorList>
            <person name="Tran Van P."/>
        </authorList>
    </citation>
    <scope>NUCLEOTIDE SEQUENCE</scope>
</reference>
<dbReference type="GO" id="GO:0042277">
    <property type="term" value="F:peptide binding"/>
    <property type="evidence" value="ECO:0007669"/>
    <property type="project" value="TreeGrafter"/>
</dbReference>
<dbReference type="InterPro" id="IPR024571">
    <property type="entry name" value="ERAP1-like_C_dom"/>
</dbReference>
<dbReference type="AlphaFoldDB" id="A0A7R9C3F3"/>
<dbReference type="GO" id="GO:0016020">
    <property type="term" value="C:membrane"/>
    <property type="evidence" value="ECO:0007669"/>
    <property type="project" value="TreeGrafter"/>
</dbReference>
<keyword evidence="2" id="KW-0031">Aminopeptidase</keyword>
<dbReference type="Gene3D" id="1.25.50.20">
    <property type="match status" value="1"/>
</dbReference>
<dbReference type="Proteomes" id="UP000678499">
    <property type="component" value="Unassembled WGS sequence"/>
</dbReference>
<keyword evidence="2" id="KW-0378">Hydrolase</keyword>
<evidence type="ECO:0000313" key="4">
    <source>
        <dbReference type="EMBL" id="CAD7285283.1"/>
    </source>
</evidence>
<dbReference type="GO" id="GO:0043171">
    <property type="term" value="P:peptide catabolic process"/>
    <property type="evidence" value="ECO:0007669"/>
    <property type="project" value="TreeGrafter"/>
</dbReference>
<evidence type="ECO:0000256" key="1">
    <source>
        <dbReference type="ARBA" id="ARBA00010136"/>
    </source>
</evidence>
<dbReference type="EMBL" id="CAJPEX010013122">
    <property type="protein sequence ID" value="CAG0925435.1"/>
    <property type="molecule type" value="Genomic_DNA"/>
</dbReference>
<accession>A0A7R9C3F3</accession>
<feature type="non-terminal residue" evidence="4">
    <location>
        <position position="1"/>
    </location>
</feature>
<gene>
    <name evidence="4" type="ORF">NMOB1V02_LOCUS12885</name>
</gene>
<evidence type="ECO:0000313" key="5">
    <source>
        <dbReference type="Proteomes" id="UP000678499"/>
    </source>
</evidence>
<comment type="similarity">
    <text evidence="1">Belongs to the peptidase M1 family.</text>
</comment>
<organism evidence="4">
    <name type="scientific">Notodromas monacha</name>
    <dbReference type="NCBI Taxonomy" id="399045"/>
    <lineage>
        <taxon>Eukaryota</taxon>
        <taxon>Metazoa</taxon>
        <taxon>Ecdysozoa</taxon>
        <taxon>Arthropoda</taxon>
        <taxon>Crustacea</taxon>
        <taxon>Oligostraca</taxon>
        <taxon>Ostracoda</taxon>
        <taxon>Podocopa</taxon>
        <taxon>Podocopida</taxon>
        <taxon>Cypridocopina</taxon>
        <taxon>Cypridoidea</taxon>
        <taxon>Cyprididae</taxon>
        <taxon>Notodromas</taxon>
    </lineage>
</organism>
<dbReference type="GO" id="GO:0008270">
    <property type="term" value="F:zinc ion binding"/>
    <property type="evidence" value="ECO:0007669"/>
    <property type="project" value="TreeGrafter"/>
</dbReference>
<evidence type="ECO:0000259" key="3">
    <source>
        <dbReference type="Pfam" id="PF11838"/>
    </source>
</evidence>
<dbReference type="GO" id="GO:0006508">
    <property type="term" value="P:proteolysis"/>
    <property type="evidence" value="ECO:0007669"/>
    <property type="project" value="TreeGrafter"/>
</dbReference>